<dbReference type="Pfam" id="PF04655">
    <property type="entry name" value="APH_6_hur"/>
    <property type="match status" value="1"/>
</dbReference>
<comment type="caution">
    <text evidence="1">The sequence shown here is derived from an EMBL/GenBank/DDBJ whole genome shotgun (WGS) entry which is preliminary data.</text>
</comment>
<dbReference type="SUPFAM" id="SSF56112">
    <property type="entry name" value="Protein kinase-like (PK-like)"/>
    <property type="match status" value="1"/>
</dbReference>
<dbReference type="Proteomes" id="UP000809431">
    <property type="component" value="Unassembled WGS sequence"/>
</dbReference>
<sequence length="276" mass="29343">MTEVVDAEGLAGVQACLARWQLTARGAPWRTGSSWLQAVRFNGEPAILKVARIEEERRGGQLMVWWRAHGAVRVLAHDGDAILLEQADGRRSLADMARLGGDDAASRIIGDVAARLHAPQSHARPALLPLSAWFSSLLRAAGTRAGVLRDAAAVAAELLASPQDITVLHGDLHHGNVLDAGERGWLAIDPKGLIGERGFDFANILCNPDHDLATSPGRLKRQVAVIAEAATLERGRLLAWVAAWSGLSAAWHLEDGTEPHIALAVAGLALDAMRAG</sequence>
<proteinExistence type="predicted"/>
<dbReference type="InterPro" id="IPR011009">
    <property type="entry name" value="Kinase-like_dom_sf"/>
</dbReference>
<dbReference type="EMBL" id="JAESND010000001">
    <property type="protein sequence ID" value="MBM3114612.1"/>
    <property type="molecule type" value="Genomic_DNA"/>
</dbReference>
<dbReference type="InterPro" id="IPR006748">
    <property type="entry name" value="NH2Glyco/OHUrea_AB-resist_kin"/>
</dbReference>
<organism evidence="1 2">
    <name type="scientific">Jeongeupia naejangsanensis</name>
    <dbReference type="NCBI Taxonomy" id="613195"/>
    <lineage>
        <taxon>Bacteria</taxon>
        <taxon>Pseudomonadati</taxon>
        <taxon>Pseudomonadota</taxon>
        <taxon>Betaproteobacteria</taxon>
        <taxon>Neisseriales</taxon>
        <taxon>Chitinibacteraceae</taxon>
        <taxon>Jeongeupia</taxon>
    </lineage>
</organism>
<gene>
    <name evidence="1" type="ORF">JMJ54_02110</name>
</gene>
<evidence type="ECO:0000313" key="1">
    <source>
        <dbReference type="EMBL" id="MBM3114612.1"/>
    </source>
</evidence>
<dbReference type="Gene3D" id="3.90.1200.10">
    <property type="match status" value="1"/>
</dbReference>
<evidence type="ECO:0000313" key="2">
    <source>
        <dbReference type="Proteomes" id="UP000809431"/>
    </source>
</evidence>
<reference evidence="1 2" key="1">
    <citation type="submission" date="2021-01" db="EMBL/GenBank/DDBJ databases">
        <title>Draft Genome Sequence and Polyhydroxyalkanoate Biosynthetic Potential of Jeongeupia naejangsanensis Type Strain DSM 24253.</title>
        <authorList>
            <person name="Turrini P."/>
            <person name="Artuso I."/>
            <person name="Lugli G.A."/>
            <person name="Frangipani E."/>
            <person name="Ventura M."/>
            <person name="Visca P."/>
        </authorList>
    </citation>
    <scope>NUCLEOTIDE SEQUENCE [LARGE SCALE GENOMIC DNA]</scope>
    <source>
        <strain evidence="1 2">DSM 24253</strain>
    </source>
</reference>
<name>A0ABS2BG77_9NEIS</name>
<protein>
    <submittedName>
        <fullName evidence="1">APH(6) family putative aminoglycoside O-phosphotransferase</fullName>
    </submittedName>
</protein>
<accession>A0ABS2BG77</accession>
<dbReference type="RefSeq" id="WP_203536296.1">
    <property type="nucleotide sequence ID" value="NZ_JAESND010000001.1"/>
</dbReference>
<keyword evidence="2" id="KW-1185">Reference proteome</keyword>